<accession>A0A9P9AKG0</accession>
<feature type="non-terminal residue" evidence="6">
    <location>
        <position position="1255"/>
    </location>
</feature>
<dbReference type="InterPro" id="IPR002110">
    <property type="entry name" value="Ankyrin_rpt"/>
</dbReference>
<evidence type="ECO:0000259" key="4">
    <source>
        <dbReference type="Pfam" id="PF22939"/>
    </source>
</evidence>
<dbReference type="PROSITE" id="PS50297">
    <property type="entry name" value="ANK_REP_REGION"/>
    <property type="match status" value="6"/>
</dbReference>
<keyword evidence="2" id="KW-0040">ANK repeat</keyword>
<sequence length="1255" mass="139563">MTVDKPRSDEKQKLTHDAYTVGWICVLRCELNASRALLDEEHEPLPPVEKDDNSYLLGRIAGHNVAIAFTGSGTYGTNAAAQTATHMIRTFRNIRFGLMVGVGGGAPKPPDPNDSLNDICLGDVVVGSAKGSHGGVLQYDMGKWKDDGEFRIDSHLSKPPKILSKAIELLQSHHDFGDGEMTHYIKEVAAKSTKLRALRDYRFPGRDQDQLFRAGYPHVGDDDCSICDATQLEKRLTRESDDPAVHYGLIASGNSVMRSAQRRDELRDAWGVLCFEMEAAGLMDEFPCVVIRGICDYSDNHKHKIWQPYSAVAAAAYAKDLLRVIQPREVEGMETAAKMIAQFFQTVVTTGETATRIESKLVRHEDIGILNWLTPIDYGPQHSDLLRRRQLGTGQWLLGSEEYQAWLKNRKQTLFCPGIPGAGKTILTSIVIDNIMAKFRNDSTTGIAFVYCNFQRRDDQKFDDLLASLLKQLAEGCLSLPQDVRDLYGYHSSRRTRPSVEEISSTLHCVVAKYSRVFIIIDALDECSAADCCRTRLLSELSNLQERCGINIWATSRFIPEIIDHFKGNSESLEIRASRADVESYLVGHMSRLRSFVQQNAELQEQIKTGISEAVDGMFLLAQIYLDLLDDKVTLNDIRSALHVFQKQGRGSGEEEKTEVLAHAYKQAMERINGQKPALRKLAMTVLSWITCTKRQLTTSELQHALAIRVGQPELDRGDLPYIGDMVSVCAGLVTIDKDSDVIRLVHYTTQDFLQRTQKDWFPDAETDITKVCITYLSFDLFEAGFCQTDRAFEERLRSNPLYDYVARNWGHHAHAASARTDTEMDPELKQLALDFLESEAKTSAACQAMMVVDKRVHYSQILPREMTGLHLTAYFDLKELMVGLLEKGHIAHGRDTRGRSPLLLAAENGSEALVELLMAQKGVDLKSKDGEYGQTPLARAAENGHKAVVKLLLQGSGINPDQTDYDYHTPLSRAAMNGHTAVVKLLLEKDSVDVDFKGNLSRSPLSWAAKGGHVEVVKLLLEKDAQIESKCMFGRTPLSYARTEAVVELLLEKGAELESRDVYGQTPLSWAIVDKKEAVVKLLVKKNANLEIRDKGSRTLLSHAAASGHRGIVEMLIDNGGIDLRAEDQNGLTALFFAVLAGHEAIVRLLLEKAGANSTNTRSRLLLCAAEYRHEAILSLLLDGDGIDINVNKNDGRTPLYMASRNGDEAIVKLLLNCSDIDVNAKDRYGRTSLYLAAEEGNEAIIKLLLDTGK</sequence>
<dbReference type="Pfam" id="PF12796">
    <property type="entry name" value="Ank_2"/>
    <property type="match status" value="3"/>
</dbReference>
<dbReference type="Pfam" id="PF00023">
    <property type="entry name" value="Ank"/>
    <property type="match status" value="2"/>
</dbReference>
<dbReference type="InterPro" id="IPR027417">
    <property type="entry name" value="P-loop_NTPase"/>
</dbReference>
<feature type="repeat" description="ANK" evidence="2">
    <location>
        <begin position="1131"/>
        <end position="1163"/>
    </location>
</feature>
<dbReference type="SUPFAM" id="SSF52540">
    <property type="entry name" value="P-loop containing nucleoside triphosphate hydrolases"/>
    <property type="match status" value="1"/>
</dbReference>
<feature type="repeat" description="ANK" evidence="2">
    <location>
        <begin position="1196"/>
        <end position="1218"/>
    </location>
</feature>
<feature type="repeat" description="ANK" evidence="2">
    <location>
        <begin position="1230"/>
        <end position="1255"/>
    </location>
</feature>
<dbReference type="PRINTS" id="PR01415">
    <property type="entry name" value="ANKYRIN"/>
</dbReference>
<evidence type="ECO:0000313" key="6">
    <source>
        <dbReference type="EMBL" id="KAH6877111.1"/>
    </source>
</evidence>
<gene>
    <name evidence="6" type="ORF">B0T10DRAFT_447900</name>
</gene>
<dbReference type="AlphaFoldDB" id="A0A9P9AKG0"/>
<dbReference type="Gene3D" id="3.40.50.300">
    <property type="entry name" value="P-loop containing nucleotide triphosphate hydrolases"/>
    <property type="match status" value="1"/>
</dbReference>
<dbReference type="SUPFAM" id="SSF53167">
    <property type="entry name" value="Purine and uridine phosphorylases"/>
    <property type="match status" value="1"/>
</dbReference>
<dbReference type="SMART" id="SM00248">
    <property type="entry name" value="ANK"/>
    <property type="match status" value="11"/>
</dbReference>
<feature type="repeat" description="ANK" evidence="2">
    <location>
        <begin position="933"/>
        <end position="955"/>
    </location>
</feature>
<dbReference type="InterPro" id="IPR000845">
    <property type="entry name" value="Nucleoside_phosphorylase_d"/>
</dbReference>
<dbReference type="PROSITE" id="PS50088">
    <property type="entry name" value="ANK_REPEAT"/>
    <property type="match status" value="7"/>
</dbReference>
<feature type="repeat" description="ANK" evidence="2">
    <location>
        <begin position="1064"/>
        <end position="1096"/>
    </location>
</feature>
<dbReference type="OrthoDB" id="448455at2759"/>
<dbReference type="Pfam" id="PF22939">
    <property type="entry name" value="WHD_GPIID"/>
    <property type="match status" value="1"/>
</dbReference>
<dbReference type="InterPro" id="IPR053137">
    <property type="entry name" value="NLR-like"/>
</dbReference>
<feature type="repeat" description="ANK" evidence="2">
    <location>
        <begin position="898"/>
        <end position="931"/>
    </location>
</feature>
<dbReference type="Proteomes" id="UP000777438">
    <property type="component" value="Unassembled WGS sequence"/>
</dbReference>
<dbReference type="SUPFAM" id="SSF48403">
    <property type="entry name" value="Ankyrin repeat"/>
    <property type="match status" value="1"/>
</dbReference>
<keyword evidence="7" id="KW-1185">Reference proteome</keyword>
<name>A0A9P9AKG0_9HYPO</name>
<dbReference type="Pfam" id="PF24883">
    <property type="entry name" value="NPHP3_N"/>
    <property type="match status" value="1"/>
</dbReference>
<dbReference type="Gene3D" id="3.40.50.1580">
    <property type="entry name" value="Nucleoside phosphorylase domain"/>
    <property type="match status" value="1"/>
</dbReference>
<feature type="domain" description="Nucleoside phosphorylase" evidence="3">
    <location>
        <begin position="49"/>
        <end position="300"/>
    </location>
</feature>
<dbReference type="InterPro" id="IPR035994">
    <property type="entry name" value="Nucleoside_phosphorylase_sf"/>
</dbReference>
<evidence type="ECO:0000256" key="2">
    <source>
        <dbReference type="PROSITE-ProRule" id="PRU00023"/>
    </source>
</evidence>
<comment type="caution">
    <text evidence="6">The sequence shown here is derived from an EMBL/GenBank/DDBJ whole genome shotgun (WGS) entry which is preliminary data.</text>
</comment>
<dbReference type="EMBL" id="JAGPYM010000031">
    <property type="protein sequence ID" value="KAH6877111.1"/>
    <property type="molecule type" value="Genomic_DNA"/>
</dbReference>
<dbReference type="InterPro" id="IPR036770">
    <property type="entry name" value="Ankyrin_rpt-contain_sf"/>
</dbReference>
<dbReference type="GO" id="GO:0009116">
    <property type="term" value="P:nucleoside metabolic process"/>
    <property type="evidence" value="ECO:0007669"/>
    <property type="project" value="InterPro"/>
</dbReference>
<proteinExistence type="predicted"/>
<dbReference type="Gene3D" id="1.25.40.20">
    <property type="entry name" value="Ankyrin repeat-containing domain"/>
    <property type="match status" value="3"/>
</dbReference>
<dbReference type="PANTHER" id="PTHR46082:SF11">
    <property type="entry name" value="AAA+ ATPASE DOMAIN-CONTAINING PROTEIN-RELATED"/>
    <property type="match status" value="1"/>
</dbReference>
<dbReference type="Pfam" id="PF01048">
    <property type="entry name" value="PNP_UDP_1"/>
    <property type="match status" value="1"/>
</dbReference>
<dbReference type="InterPro" id="IPR056884">
    <property type="entry name" value="NPHP3-like_N"/>
</dbReference>
<protein>
    <submittedName>
        <fullName evidence="6">Ankyrin repeat-containing domain protein</fullName>
    </submittedName>
</protein>
<feature type="domain" description="Nephrocystin 3-like N-terminal" evidence="5">
    <location>
        <begin position="392"/>
        <end position="557"/>
    </location>
</feature>
<evidence type="ECO:0000259" key="3">
    <source>
        <dbReference type="Pfam" id="PF01048"/>
    </source>
</evidence>
<organism evidence="6 7">
    <name type="scientific">Thelonectria olida</name>
    <dbReference type="NCBI Taxonomy" id="1576542"/>
    <lineage>
        <taxon>Eukaryota</taxon>
        <taxon>Fungi</taxon>
        <taxon>Dikarya</taxon>
        <taxon>Ascomycota</taxon>
        <taxon>Pezizomycotina</taxon>
        <taxon>Sordariomycetes</taxon>
        <taxon>Hypocreomycetidae</taxon>
        <taxon>Hypocreales</taxon>
        <taxon>Nectriaceae</taxon>
        <taxon>Thelonectria</taxon>
    </lineage>
</organism>
<feature type="repeat" description="ANK" evidence="2">
    <location>
        <begin position="1001"/>
        <end position="1033"/>
    </location>
</feature>
<dbReference type="PANTHER" id="PTHR46082">
    <property type="entry name" value="ATP/GTP-BINDING PROTEIN-RELATED"/>
    <property type="match status" value="1"/>
</dbReference>
<evidence type="ECO:0000256" key="1">
    <source>
        <dbReference type="ARBA" id="ARBA00022737"/>
    </source>
</evidence>
<keyword evidence="1" id="KW-0677">Repeat</keyword>
<reference evidence="6 7" key="1">
    <citation type="journal article" date="2021" name="Nat. Commun.">
        <title>Genetic determinants of endophytism in the Arabidopsis root mycobiome.</title>
        <authorList>
            <person name="Mesny F."/>
            <person name="Miyauchi S."/>
            <person name="Thiergart T."/>
            <person name="Pickel B."/>
            <person name="Atanasova L."/>
            <person name="Karlsson M."/>
            <person name="Huettel B."/>
            <person name="Barry K.W."/>
            <person name="Haridas S."/>
            <person name="Chen C."/>
            <person name="Bauer D."/>
            <person name="Andreopoulos W."/>
            <person name="Pangilinan J."/>
            <person name="LaButti K."/>
            <person name="Riley R."/>
            <person name="Lipzen A."/>
            <person name="Clum A."/>
            <person name="Drula E."/>
            <person name="Henrissat B."/>
            <person name="Kohler A."/>
            <person name="Grigoriev I.V."/>
            <person name="Martin F.M."/>
            <person name="Hacquard S."/>
        </authorList>
    </citation>
    <scope>NUCLEOTIDE SEQUENCE [LARGE SCALE GENOMIC DNA]</scope>
    <source>
        <strain evidence="6 7">MPI-CAGE-CH-0241</strain>
    </source>
</reference>
<dbReference type="GO" id="GO:0003824">
    <property type="term" value="F:catalytic activity"/>
    <property type="evidence" value="ECO:0007669"/>
    <property type="project" value="InterPro"/>
</dbReference>
<dbReference type="InterPro" id="IPR054471">
    <property type="entry name" value="GPIID_WHD"/>
</dbReference>
<feature type="domain" description="GPI inositol-deacylase winged helix" evidence="4">
    <location>
        <begin position="679"/>
        <end position="756"/>
    </location>
</feature>
<evidence type="ECO:0000313" key="7">
    <source>
        <dbReference type="Proteomes" id="UP000777438"/>
    </source>
</evidence>
<evidence type="ECO:0000259" key="5">
    <source>
        <dbReference type="Pfam" id="PF24883"/>
    </source>
</evidence>